<gene>
    <name evidence="2" type="ORF">COS11_04075</name>
</gene>
<dbReference type="GO" id="GO:0005524">
    <property type="term" value="F:ATP binding"/>
    <property type="evidence" value="ECO:0007669"/>
    <property type="project" value="InterPro"/>
</dbReference>
<evidence type="ECO:0000313" key="2">
    <source>
        <dbReference type="EMBL" id="PIV64076.1"/>
    </source>
</evidence>
<reference evidence="3" key="1">
    <citation type="submission" date="2017-09" db="EMBL/GenBank/DDBJ databases">
        <title>Depth-based differentiation of microbial function through sediment-hosted aquifers and enrichment of novel symbionts in the deep terrestrial subsurface.</title>
        <authorList>
            <person name="Probst A.J."/>
            <person name="Ladd B."/>
            <person name="Jarett J.K."/>
            <person name="Geller-Mcgrath D.E."/>
            <person name="Sieber C.M.K."/>
            <person name="Emerson J.B."/>
            <person name="Anantharaman K."/>
            <person name="Thomas B.C."/>
            <person name="Malmstrom R."/>
            <person name="Stieglmeier M."/>
            <person name="Klingl A."/>
            <person name="Woyke T."/>
            <person name="Ryan C.M."/>
            <person name="Banfield J.F."/>
        </authorList>
    </citation>
    <scope>NUCLEOTIDE SEQUENCE [LARGE SCALE GENOMIC DNA]</scope>
</reference>
<dbReference type="InterPro" id="IPR027417">
    <property type="entry name" value="P-loop_NTPase"/>
</dbReference>
<proteinExistence type="predicted"/>
<evidence type="ECO:0000313" key="3">
    <source>
        <dbReference type="Proteomes" id="UP000228886"/>
    </source>
</evidence>
<name>A0A2M7E8K2_9BACT</name>
<dbReference type="PANTHER" id="PTHR34301:SF8">
    <property type="entry name" value="ATPASE DOMAIN-CONTAINING PROTEIN"/>
    <property type="match status" value="1"/>
</dbReference>
<accession>A0A2M7E8K2</accession>
<dbReference type="Proteomes" id="UP000228886">
    <property type="component" value="Unassembled WGS sequence"/>
</dbReference>
<evidence type="ECO:0000259" key="1">
    <source>
        <dbReference type="Pfam" id="PF01637"/>
    </source>
</evidence>
<comment type="caution">
    <text evidence="2">The sequence shown here is derived from an EMBL/GenBank/DDBJ whole genome shotgun (WGS) entry which is preliminary data.</text>
</comment>
<sequence>MANPFRYGELVSGEYFFDREKEKKELHQIIESAINVFLYGPRRYGKTSLVLEVLKERKGSQEIPIYLDLLKAPTKRKFLELYAREIAKAVTTKFDEALNFCKRTFSRLIPRIVFKANNIPEIEFDASWTRETETAVTEEVLALPEEIAQKKGRRVVVILDEFPEITNYDGKKFEGILRSFIQSHQDVSYIFTGSKRRLLLKMISDPKRAFYKSGKIMPLGKIPQEEFETFIAQRFKSSNIRIAKENIKLILEMTRNHPYYTQMLCWELWEKVSIKKQALKEDISETLNTTLNHQREYFLTLWDNFSPHQKVLLLALAKEPLANIFSREFINKFGLATVSSVQKSLHRLMELEVVDKTNNIYEISDVFFNLWLREEVA</sequence>
<feature type="domain" description="ATPase" evidence="1">
    <location>
        <begin position="16"/>
        <end position="201"/>
    </location>
</feature>
<dbReference type="SUPFAM" id="SSF52540">
    <property type="entry name" value="P-loop containing nucleoside triphosphate hydrolases"/>
    <property type="match status" value="1"/>
</dbReference>
<protein>
    <recommendedName>
        <fullName evidence="1">ATPase domain-containing protein</fullName>
    </recommendedName>
</protein>
<dbReference type="InterPro" id="IPR011579">
    <property type="entry name" value="ATPase_dom"/>
</dbReference>
<dbReference type="EMBL" id="PETL01000197">
    <property type="protein sequence ID" value="PIV64076.1"/>
    <property type="molecule type" value="Genomic_DNA"/>
</dbReference>
<dbReference type="PANTHER" id="PTHR34301">
    <property type="entry name" value="DNA-BINDING PROTEIN-RELATED"/>
    <property type="match status" value="1"/>
</dbReference>
<organism evidence="2 3">
    <name type="scientific">bacterium (Candidatus Ratteibacteria) CG01_land_8_20_14_3_00_40_19</name>
    <dbReference type="NCBI Taxonomy" id="2014290"/>
    <lineage>
        <taxon>Bacteria</taxon>
        <taxon>Candidatus Ratteibacteria</taxon>
    </lineage>
</organism>
<dbReference type="AlphaFoldDB" id="A0A2M7E8K2"/>
<dbReference type="Gene3D" id="3.40.50.300">
    <property type="entry name" value="P-loop containing nucleotide triphosphate hydrolases"/>
    <property type="match status" value="1"/>
</dbReference>
<dbReference type="Pfam" id="PF01637">
    <property type="entry name" value="ATPase_2"/>
    <property type="match status" value="1"/>
</dbReference>